<evidence type="ECO:0000313" key="1">
    <source>
        <dbReference type="EMBL" id="PMD47151.1"/>
    </source>
</evidence>
<dbReference type="OrthoDB" id="5343383at2759"/>
<evidence type="ECO:0000313" key="2">
    <source>
        <dbReference type="Proteomes" id="UP000235786"/>
    </source>
</evidence>
<dbReference type="Proteomes" id="UP000235786">
    <property type="component" value="Unassembled WGS sequence"/>
</dbReference>
<reference evidence="1 2" key="1">
    <citation type="submission" date="2016-04" db="EMBL/GenBank/DDBJ databases">
        <title>A degradative enzymes factory behind the ericoid mycorrhizal symbiosis.</title>
        <authorList>
            <consortium name="DOE Joint Genome Institute"/>
            <person name="Martino E."/>
            <person name="Morin E."/>
            <person name="Grelet G."/>
            <person name="Kuo A."/>
            <person name="Kohler A."/>
            <person name="Daghino S."/>
            <person name="Barry K."/>
            <person name="Choi C."/>
            <person name="Cichocki N."/>
            <person name="Clum A."/>
            <person name="Copeland A."/>
            <person name="Hainaut M."/>
            <person name="Haridas S."/>
            <person name="Labutti K."/>
            <person name="Lindquist E."/>
            <person name="Lipzen A."/>
            <person name="Khouja H.-R."/>
            <person name="Murat C."/>
            <person name="Ohm R."/>
            <person name="Olson A."/>
            <person name="Spatafora J."/>
            <person name="Veneault-Fourrey C."/>
            <person name="Henrissat B."/>
            <person name="Grigoriev I."/>
            <person name="Martin F."/>
            <person name="Perotto S."/>
        </authorList>
    </citation>
    <scope>NUCLEOTIDE SEQUENCE [LARGE SCALE GENOMIC DNA]</scope>
    <source>
        <strain evidence="1 2">F</strain>
    </source>
</reference>
<accession>A0A2J6S8R4</accession>
<protein>
    <submittedName>
        <fullName evidence="1">Uncharacterized protein</fullName>
    </submittedName>
</protein>
<sequence>MYCIGGHFQYPPTYEPEDLRGWRDRECYPETVTLKDWLEICRVEYRQMKVVAVPNNPDPEGYGAPELLFHVNPLKPGSRDFREMEGLHKIYREYGWPDPEKYQKEACIQAIIPWWTNMMDVGREEMRIENENFWNKRGLPLAQESSTADAGKEGCE</sequence>
<organism evidence="1 2">
    <name type="scientific">Hyaloscypha variabilis (strain UAMH 11265 / GT02V1 / F)</name>
    <name type="common">Meliniomyces variabilis</name>
    <dbReference type="NCBI Taxonomy" id="1149755"/>
    <lineage>
        <taxon>Eukaryota</taxon>
        <taxon>Fungi</taxon>
        <taxon>Dikarya</taxon>
        <taxon>Ascomycota</taxon>
        <taxon>Pezizomycotina</taxon>
        <taxon>Leotiomycetes</taxon>
        <taxon>Helotiales</taxon>
        <taxon>Hyaloscyphaceae</taxon>
        <taxon>Hyaloscypha</taxon>
        <taxon>Hyaloscypha variabilis</taxon>
    </lineage>
</organism>
<proteinExistence type="predicted"/>
<dbReference type="AlphaFoldDB" id="A0A2J6S8R4"/>
<gene>
    <name evidence="1" type="ORF">L207DRAFT_575949</name>
</gene>
<dbReference type="EMBL" id="KZ613938">
    <property type="protein sequence ID" value="PMD47151.1"/>
    <property type="molecule type" value="Genomic_DNA"/>
</dbReference>
<name>A0A2J6S8R4_HYAVF</name>
<keyword evidence="2" id="KW-1185">Reference proteome</keyword>